<comment type="caution">
    <text evidence="1">The sequence shown here is derived from an EMBL/GenBank/DDBJ whole genome shotgun (WGS) entry which is preliminary data.</text>
</comment>
<accession>X1M5Q0</accession>
<reference evidence="1" key="1">
    <citation type="journal article" date="2014" name="Front. Microbiol.">
        <title>High frequency of phylogenetically diverse reductive dehalogenase-homologous genes in deep subseafloor sedimentary metagenomes.</title>
        <authorList>
            <person name="Kawai M."/>
            <person name="Futagami T."/>
            <person name="Toyoda A."/>
            <person name="Takaki Y."/>
            <person name="Nishi S."/>
            <person name="Hori S."/>
            <person name="Arai W."/>
            <person name="Tsubouchi T."/>
            <person name="Morono Y."/>
            <person name="Uchiyama I."/>
            <person name="Ito T."/>
            <person name="Fujiyama A."/>
            <person name="Inagaki F."/>
            <person name="Takami H."/>
        </authorList>
    </citation>
    <scope>NUCLEOTIDE SEQUENCE</scope>
    <source>
        <strain evidence="1">Expedition CK06-06</strain>
    </source>
</reference>
<evidence type="ECO:0000313" key="1">
    <source>
        <dbReference type="EMBL" id="GAI01699.1"/>
    </source>
</evidence>
<dbReference type="AlphaFoldDB" id="X1M5Q0"/>
<protein>
    <submittedName>
        <fullName evidence="1">Uncharacterized protein</fullName>
    </submittedName>
</protein>
<sequence length="82" mass="9819">MLSDKNFDYDRLRNRSTGSHEVPKDYKIVVYPFDKYLITIKLSPNNEFIGIVEIKVNKDFLSYKQKLPPKGFHDVEEFYKEE</sequence>
<name>X1M5Q0_9ZZZZ</name>
<dbReference type="EMBL" id="BARV01000735">
    <property type="protein sequence ID" value="GAI01699.1"/>
    <property type="molecule type" value="Genomic_DNA"/>
</dbReference>
<organism evidence="1">
    <name type="scientific">marine sediment metagenome</name>
    <dbReference type="NCBI Taxonomy" id="412755"/>
    <lineage>
        <taxon>unclassified sequences</taxon>
        <taxon>metagenomes</taxon>
        <taxon>ecological metagenomes</taxon>
    </lineage>
</organism>
<gene>
    <name evidence="1" type="ORF">S06H3_02489</name>
</gene>
<proteinExistence type="predicted"/>